<evidence type="ECO:0000313" key="1">
    <source>
        <dbReference type="EMBL" id="KAH8013734.1"/>
    </source>
</evidence>
<gene>
    <name evidence="1" type="ORF">K3G42_021618</name>
</gene>
<comment type="caution">
    <text evidence="1">The sequence shown here is derived from an EMBL/GenBank/DDBJ whole genome shotgun (WGS) entry which is preliminary data.</text>
</comment>
<name>A0ACB8G2I6_9SAUR</name>
<keyword evidence="2" id="KW-1185">Reference proteome</keyword>
<sequence length="102" mass="11508">MKKRYLNKKQLRALEFKNKHTTLSIPVVQKKPLLVCGVVVVVVGEDSSKENWLEQLLSLSPVIIILGMSVVAPFIKGFPSILGCIWNTSYIEKRTSCPMKLH</sequence>
<dbReference type="EMBL" id="CM037615">
    <property type="protein sequence ID" value="KAH8013734.1"/>
    <property type="molecule type" value="Genomic_DNA"/>
</dbReference>
<dbReference type="Proteomes" id="UP000827872">
    <property type="component" value="Linkage Group LG02"/>
</dbReference>
<accession>A0ACB8G2I6</accession>
<reference evidence="1" key="1">
    <citation type="submission" date="2021-08" db="EMBL/GenBank/DDBJ databases">
        <title>The first chromosome-level gecko genome reveals the dynamic sex chromosomes of Neotropical dwarf geckos (Sphaerodactylidae: Sphaerodactylus).</title>
        <authorList>
            <person name="Pinto B.J."/>
            <person name="Keating S.E."/>
            <person name="Gamble T."/>
        </authorList>
    </citation>
    <scope>NUCLEOTIDE SEQUENCE</scope>
    <source>
        <strain evidence="1">TG3544</strain>
    </source>
</reference>
<proteinExistence type="predicted"/>
<evidence type="ECO:0000313" key="2">
    <source>
        <dbReference type="Proteomes" id="UP000827872"/>
    </source>
</evidence>
<protein>
    <submittedName>
        <fullName evidence="1">Uncharacterized protein</fullName>
    </submittedName>
</protein>
<organism evidence="1 2">
    <name type="scientific">Sphaerodactylus townsendi</name>
    <dbReference type="NCBI Taxonomy" id="933632"/>
    <lineage>
        <taxon>Eukaryota</taxon>
        <taxon>Metazoa</taxon>
        <taxon>Chordata</taxon>
        <taxon>Craniata</taxon>
        <taxon>Vertebrata</taxon>
        <taxon>Euteleostomi</taxon>
        <taxon>Lepidosauria</taxon>
        <taxon>Squamata</taxon>
        <taxon>Bifurcata</taxon>
        <taxon>Gekkota</taxon>
        <taxon>Sphaerodactylidae</taxon>
        <taxon>Sphaerodactylus</taxon>
    </lineage>
</organism>